<dbReference type="Pfam" id="PF11999">
    <property type="entry name" value="Ice_binding"/>
    <property type="match status" value="1"/>
</dbReference>
<gene>
    <name evidence="5" type="ORF">GPAL_0178</name>
</gene>
<dbReference type="InterPro" id="IPR045474">
    <property type="entry name" value="GEVED"/>
</dbReference>
<evidence type="ECO:0000256" key="1">
    <source>
        <dbReference type="ARBA" id="ARBA00005445"/>
    </source>
</evidence>
<dbReference type="Proteomes" id="UP000006251">
    <property type="component" value="Unassembled WGS sequence"/>
</dbReference>
<comment type="caution">
    <text evidence="5">The sequence shown here is derived from an EMBL/GenBank/DDBJ whole genome shotgun (WGS) entry which is preliminary data.</text>
</comment>
<name>K6Y2K5_9ALTE</name>
<dbReference type="InterPro" id="IPR021884">
    <property type="entry name" value="Ice-bd_prot"/>
</dbReference>
<dbReference type="InterPro" id="IPR011004">
    <property type="entry name" value="Trimer_LpxA-like_sf"/>
</dbReference>
<keyword evidence="6" id="KW-1185">Reference proteome</keyword>
<evidence type="ECO:0000256" key="2">
    <source>
        <dbReference type="ARBA" id="ARBA00022729"/>
    </source>
</evidence>
<sequence length="790" mass="83227">MVDSDLNNQSLYASGYITAGARTTVGGNVQSATAVTLAANAIVAGTVEAGAATTLGADAGVVGYIEAGSTVTLGVAAIVNGFIQAGTTATIGASAVIDGSVVTGTTATFDALVEVSGDVLAGTTVTVGAGSIFHGNVDAGTTTTIGAGVQIDGILTANSSLVPPPPLLVTNQEVLITSMQIALKDLGTGTELVSTTFGVNNETLEAGIYSTIDYLTITGGKTLTLDGKGVDGTWIFNIANYLSFAIDAKVILLNVTDNSTIIWNVMGDKAGSAGYTQLGAGAETTGFILAKGFVQTGANTVIEGIANDCGGAYSATNFIEFGADSVVGQTGCTNGMAASISQTLADAPVAATLDFGDAPASYASLVDDDGARHSTENNTIFMGSGVDAEFDSYQFPLSDDVTDGNDDEDGVAFVTGLEVNNAAVLELIASTSAFVDAWIDFDGNGVFGSDEKIADAQAVIQGNNTLFYAVPEWAEVGSTWARFRVSSIGGLEPTGSFSDGEVEDHQVDITELNVSIQYYPSASEWATIAFEDNWPSIGDYDFNDLVINYRISEYTLNGEVIRVKLEGQIAAVGALHHNGFAFHLPGILRSTIDENAIRYTINDLPQNISPLEAGRNQAIFIITNDVWDWVSPGENCNYYRTEAGCGSDIQMVFSMTLPMANAIPSAQMPEFPYDPFLFATEGYDHSLAFGLPPGRAYEIHLPDKAPTEAFRTDFFGRRDDRSEPQNGRYFVSTNGMPWAINVGVEMQYSLEYMDVIYAYPLFSSFIANQGLVDADWYILENANTNNIFSN</sequence>
<feature type="domain" description="GEVED" evidence="4">
    <location>
        <begin position="435"/>
        <end position="507"/>
    </location>
</feature>
<feature type="domain" description="DUF4842" evidence="3">
    <location>
        <begin position="558"/>
        <end position="777"/>
    </location>
</feature>
<dbReference type="Gene3D" id="2.160.10.10">
    <property type="entry name" value="Hexapeptide repeat proteins"/>
    <property type="match status" value="1"/>
</dbReference>
<keyword evidence="2" id="KW-0732">Signal</keyword>
<dbReference type="STRING" id="1121922.GCA_000428905_02508"/>
<organism evidence="5 6">
    <name type="scientific">Brumicola pallidula DSM 14239 = ACAM 615</name>
    <dbReference type="NCBI Taxonomy" id="1121922"/>
    <lineage>
        <taxon>Bacteria</taxon>
        <taxon>Pseudomonadati</taxon>
        <taxon>Pseudomonadota</taxon>
        <taxon>Gammaproteobacteria</taxon>
        <taxon>Alteromonadales</taxon>
        <taxon>Alteromonadaceae</taxon>
        <taxon>Brumicola</taxon>
    </lineage>
</organism>
<dbReference type="NCBIfam" id="TIGR04456">
    <property type="entry name" value="LruC_dom"/>
    <property type="match status" value="1"/>
</dbReference>
<comment type="similarity">
    <text evidence="1">Belongs to the ice-binding protein family.</text>
</comment>
<evidence type="ECO:0000313" key="5">
    <source>
        <dbReference type="EMBL" id="GAC27059.1"/>
    </source>
</evidence>
<dbReference type="Pfam" id="PF20009">
    <property type="entry name" value="GEVED"/>
    <property type="match status" value="1"/>
</dbReference>
<proteinExistence type="inferred from homology"/>
<dbReference type="EMBL" id="BAEQ01000004">
    <property type="protein sequence ID" value="GAC27059.1"/>
    <property type="molecule type" value="Genomic_DNA"/>
</dbReference>
<reference evidence="6" key="1">
    <citation type="journal article" date="2014" name="Environ. Microbiol.">
        <title>Comparative genomics of the marine bacterial genus Glaciecola reveals the high degree of genomic diversity and genomic characteristic for cold adaptation.</title>
        <authorList>
            <person name="Qin Q.L."/>
            <person name="Xie B.B."/>
            <person name="Yu Y."/>
            <person name="Shu Y.L."/>
            <person name="Rong J.C."/>
            <person name="Zhang Y.J."/>
            <person name="Zhao D.L."/>
            <person name="Chen X.L."/>
            <person name="Zhang X.Y."/>
            <person name="Chen B."/>
            <person name="Zhou B.C."/>
            <person name="Zhang Y.Z."/>
        </authorList>
    </citation>
    <scope>NUCLEOTIDE SEQUENCE [LARGE SCALE GENOMIC DNA]</scope>
    <source>
        <strain evidence="6">ACAM 615</strain>
    </source>
</reference>
<dbReference type="InterPro" id="IPR031025">
    <property type="entry name" value="LruC_dom"/>
</dbReference>
<evidence type="ECO:0000259" key="3">
    <source>
        <dbReference type="Pfam" id="PF16130"/>
    </source>
</evidence>
<dbReference type="SUPFAM" id="SSF51161">
    <property type="entry name" value="Trimeric LpxA-like enzymes"/>
    <property type="match status" value="1"/>
</dbReference>
<protein>
    <submittedName>
        <fullName evidence="5">Uncharacterized protein</fullName>
    </submittedName>
</protein>
<accession>K6Y2K5</accession>
<evidence type="ECO:0000259" key="4">
    <source>
        <dbReference type="Pfam" id="PF20009"/>
    </source>
</evidence>
<dbReference type="Pfam" id="PF16130">
    <property type="entry name" value="DUF4842"/>
    <property type="match status" value="1"/>
</dbReference>
<dbReference type="AlphaFoldDB" id="K6Y2K5"/>
<evidence type="ECO:0000313" key="6">
    <source>
        <dbReference type="Proteomes" id="UP000006251"/>
    </source>
</evidence>
<dbReference type="InterPro" id="IPR032295">
    <property type="entry name" value="DUF4842"/>
</dbReference>